<evidence type="ECO:0000313" key="1">
    <source>
        <dbReference type="EMBL" id="MDP0588627.1"/>
    </source>
</evidence>
<sequence length="99" mass="11233">MSLELLSINKDEQNIKGAQNFPVVVQKFSKEMNEIIAFMILQERPFELKFAKKGSKISTDVDRAYTRSGQYVEFTVWPSSYLHKGGPLLSKGVVQPKVP</sequence>
<protein>
    <submittedName>
        <fullName evidence="1">Uncharacterized protein</fullName>
    </submittedName>
</protein>
<dbReference type="Proteomes" id="UP001178148">
    <property type="component" value="Unassembled WGS sequence"/>
</dbReference>
<keyword evidence="2" id="KW-1185">Reference proteome</keyword>
<proteinExistence type="predicted"/>
<accession>A0AA90SCY8</accession>
<reference evidence="1 2" key="1">
    <citation type="journal article" date="2023" name="bioRxiv">
        <title>An intranuclear bacterial parasite of deep-sea mussels expresses apoptosis inhibitors acquired from its host.</title>
        <authorList>
            <person name="Gonzalez Porras M.A."/>
            <person name="Assie A."/>
            <person name="Tietjen M."/>
            <person name="Violette M."/>
            <person name="Kleiner M."/>
            <person name="Gruber-Vodicka H."/>
            <person name="Dubilier N."/>
            <person name="Leisch N."/>
        </authorList>
    </citation>
    <scope>NUCLEOTIDE SEQUENCE [LARGE SCALE GENOMIC DNA]</scope>
    <source>
        <strain evidence="1">IAP13</strain>
    </source>
</reference>
<dbReference type="EMBL" id="JASXSV010000006">
    <property type="protein sequence ID" value="MDP0588627.1"/>
    <property type="molecule type" value="Genomic_DNA"/>
</dbReference>
<dbReference type="AlphaFoldDB" id="A0AA90SCY8"/>
<gene>
    <name evidence="1" type="ORF">QS748_05300</name>
</gene>
<name>A0AA90SCY8_9GAMM</name>
<comment type="caution">
    <text evidence="1">The sequence shown here is derived from an EMBL/GenBank/DDBJ whole genome shotgun (WGS) entry which is preliminary data.</text>
</comment>
<evidence type="ECO:0000313" key="2">
    <source>
        <dbReference type="Proteomes" id="UP001178148"/>
    </source>
</evidence>
<organism evidence="1 2">
    <name type="scientific">Candidatus Endonucleibacter bathymodioli</name>
    <dbReference type="NCBI Taxonomy" id="539814"/>
    <lineage>
        <taxon>Bacteria</taxon>
        <taxon>Pseudomonadati</taxon>
        <taxon>Pseudomonadota</taxon>
        <taxon>Gammaproteobacteria</taxon>
        <taxon>Oceanospirillales</taxon>
        <taxon>Endozoicomonadaceae</taxon>
        <taxon>Candidatus Endonucleibacter</taxon>
    </lineage>
</organism>